<comment type="caution">
    <text evidence="1">The sequence shown here is derived from an EMBL/GenBank/DDBJ whole genome shotgun (WGS) entry which is preliminary data.</text>
</comment>
<accession>A0A6A6MFY2</accession>
<dbReference type="AlphaFoldDB" id="A0A6A6MFY2"/>
<protein>
    <submittedName>
        <fullName evidence="1">Uncharacterized protein</fullName>
    </submittedName>
</protein>
<reference evidence="1 2" key="1">
    <citation type="journal article" date="2020" name="Mol. Plant">
        <title>The Chromosome-Based Rubber Tree Genome Provides New Insights into Spurge Genome Evolution and Rubber Biosynthesis.</title>
        <authorList>
            <person name="Liu J."/>
            <person name="Shi C."/>
            <person name="Shi C.C."/>
            <person name="Li W."/>
            <person name="Zhang Q.J."/>
            <person name="Zhang Y."/>
            <person name="Li K."/>
            <person name="Lu H.F."/>
            <person name="Shi C."/>
            <person name="Zhu S.T."/>
            <person name="Xiao Z.Y."/>
            <person name="Nan H."/>
            <person name="Yue Y."/>
            <person name="Zhu X.G."/>
            <person name="Wu Y."/>
            <person name="Hong X.N."/>
            <person name="Fan G.Y."/>
            <person name="Tong Y."/>
            <person name="Zhang D."/>
            <person name="Mao C.L."/>
            <person name="Liu Y.L."/>
            <person name="Hao S.J."/>
            <person name="Liu W.Q."/>
            <person name="Lv M.Q."/>
            <person name="Zhang H.B."/>
            <person name="Liu Y."/>
            <person name="Hu-Tang G.R."/>
            <person name="Wang J.P."/>
            <person name="Wang J.H."/>
            <person name="Sun Y.H."/>
            <person name="Ni S.B."/>
            <person name="Chen W.B."/>
            <person name="Zhang X.C."/>
            <person name="Jiao Y.N."/>
            <person name="Eichler E.E."/>
            <person name="Li G.H."/>
            <person name="Liu X."/>
            <person name="Gao L.Z."/>
        </authorList>
    </citation>
    <scope>NUCLEOTIDE SEQUENCE [LARGE SCALE GENOMIC DNA]</scope>
    <source>
        <strain evidence="2">cv. GT1</strain>
        <tissue evidence="1">Leaf</tissue>
    </source>
</reference>
<name>A0A6A6MFY2_HEVBR</name>
<evidence type="ECO:0000313" key="1">
    <source>
        <dbReference type="EMBL" id="KAF2310899.1"/>
    </source>
</evidence>
<keyword evidence="2" id="KW-1185">Reference proteome</keyword>
<dbReference type="EMBL" id="JAAGAX010000006">
    <property type="protein sequence ID" value="KAF2310899.1"/>
    <property type="molecule type" value="Genomic_DNA"/>
</dbReference>
<dbReference type="Proteomes" id="UP000467840">
    <property type="component" value="Chromosome 14"/>
</dbReference>
<sequence>MNASKGEFVRMCMEVELAKPLFSKFRSRHRIKRIEDEAMHQVQQGVQEGRVANQVVACSREGTKNGKKSTVVPKLGASGGASGVGVDKGSGRDKVDSVVVGSRPNRRCLCRRSFLPPTRVLDSQVSLSMRSRNAAVVGAHTIVVVKKLGVGMVACCNVKDNVPLQDPGEGSCRFNGDDVFTDDMNIDPLLPISGVRGNIATPEEMTSTGSDVITKHNGIGNVLKVPVNSFPALTVEDVRMLSSPFHAVEGEVEEDDDPKCPIIWITKRFTNEMENDHVLFGKPWMEDVLGSDPVDENVVIKPVVDVGLAGVLNLGLLLPSSPHGRVANDKPNKRSSLQSQNGWPFTVNVNKARPKLPTMTADPIGDVSTVNLSSLPTHVLDSQVSLSMHSRNAAAVGAHTIVVVRKLSVGVVVRKLSVGMVTCCNVKDNVTL</sequence>
<proteinExistence type="predicted"/>
<gene>
    <name evidence="1" type="ORF">GH714_018260</name>
</gene>
<evidence type="ECO:0000313" key="2">
    <source>
        <dbReference type="Proteomes" id="UP000467840"/>
    </source>
</evidence>
<organism evidence="1 2">
    <name type="scientific">Hevea brasiliensis</name>
    <name type="common">Para rubber tree</name>
    <name type="synonym">Siphonia brasiliensis</name>
    <dbReference type="NCBI Taxonomy" id="3981"/>
    <lineage>
        <taxon>Eukaryota</taxon>
        <taxon>Viridiplantae</taxon>
        <taxon>Streptophyta</taxon>
        <taxon>Embryophyta</taxon>
        <taxon>Tracheophyta</taxon>
        <taxon>Spermatophyta</taxon>
        <taxon>Magnoliopsida</taxon>
        <taxon>eudicotyledons</taxon>
        <taxon>Gunneridae</taxon>
        <taxon>Pentapetalae</taxon>
        <taxon>rosids</taxon>
        <taxon>fabids</taxon>
        <taxon>Malpighiales</taxon>
        <taxon>Euphorbiaceae</taxon>
        <taxon>Crotonoideae</taxon>
        <taxon>Micrandreae</taxon>
        <taxon>Hevea</taxon>
    </lineage>
</organism>